<reference evidence="1 2" key="1">
    <citation type="journal article" date="2003" name="PLoS Biol.">
        <title>The genome sequence of Caenorhabditis briggsae: a platform for comparative genomics.</title>
        <authorList>
            <person name="Stein L.D."/>
            <person name="Bao Z."/>
            <person name="Blasiar D."/>
            <person name="Blumenthal T."/>
            <person name="Brent M.R."/>
            <person name="Chen N."/>
            <person name="Chinwalla A."/>
            <person name="Clarke L."/>
            <person name="Clee C."/>
            <person name="Coghlan A."/>
            <person name="Coulson A."/>
            <person name="D'Eustachio P."/>
            <person name="Fitch D.H."/>
            <person name="Fulton L.A."/>
            <person name="Fulton R.E."/>
            <person name="Griffiths-Jones S."/>
            <person name="Harris T.W."/>
            <person name="Hillier L.W."/>
            <person name="Kamath R."/>
            <person name="Kuwabara P.E."/>
            <person name="Mardis E.R."/>
            <person name="Marra M.A."/>
            <person name="Miner T.L."/>
            <person name="Minx P."/>
            <person name="Mullikin J.C."/>
            <person name="Plumb R.W."/>
            <person name="Rogers J."/>
            <person name="Schein J.E."/>
            <person name="Sohrmann M."/>
            <person name="Spieth J."/>
            <person name="Stajich J.E."/>
            <person name="Wei C."/>
            <person name="Willey D."/>
            <person name="Wilson R.K."/>
            <person name="Durbin R."/>
            <person name="Waterston R.H."/>
        </authorList>
    </citation>
    <scope>NUCLEOTIDE SEQUENCE [LARGE SCALE GENOMIC DNA]</scope>
    <source>
        <strain evidence="1 2">AF16</strain>
    </source>
</reference>
<accession>B6ILZ9</accession>
<evidence type="ECO:0000313" key="1">
    <source>
        <dbReference type="EMBL" id="CAS00929.1"/>
    </source>
</evidence>
<dbReference type="RefSeq" id="XP_045100486.1">
    <property type="nucleotide sequence ID" value="XM_045236910.1"/>
</dbReference>
<reference evidence="1 2" key="2">
    <citation type="journal article" date="2011" name="PLoS Genet.">
        <title>Caenorhabditis briggsae recombinant inbred line genotypes reveal inter-strain incompatibility and the evolution of recombination.</title>
        <authorList>
            <person name="Ross J.A."/>
            <person name="Koboldt D.C."/>
            <person name="Staisch J.E."/>
            <person name="Chamberlin H.M."/>
            <person name="Gupta B.P."/>
            <person name="Miller R.D."/>
            <person name="Baird S.E."/>
            <person name="Haag E.S."/>
        </authorList>
    </citation>
    <scope>NUCLEOTIDE SEQUENCE [LARGE SCALE GENOMIC DNA]</scope>
    <source>
        <strain evidence="1 2">AF16</strain>
    </source>
</reference>
<protein>
    <submittedName>
        <fullName evidence="1">Protein CBG25465</fullName>
    </submittedName>
</protein>
<dbReference type="GeneID" id="68916951"/>
<keyword evidence="2" id="KW-1185">Reference proteome</keyword>
<gene>
    <name evidence="1" type="ORF">CBG25465</name>
    <name evidence="1" type="ORF">CBG_25465</name>
</gene>
<organism evidence="1 2">
    <name type="scientific">Caenorhabditis briggsae</name>
    <dbReference type="NCBI Taxonomy" id="6238"/>
    <lineage>
        <taxon>Eukaryota</taxon>
        <taxon>Metazoa</taxon>
        <taxon>Ecdysozoa</taxon>
        <taxon>Nematoda</taxon>
        <taxon>Chromadorea</taxon>
        <taxon>Rhabditida</taxon>
        <taxon>Rhabditina</taxon>
        <taxon>Rhabditomorpha</taxon>
        <taxon>Rhabditoidea</taxon>
        <taxon>Rhabditidae</taxon>
        <taxon>Peloderinae</taxon>
        <taxon>Caenorhabditis</taxon>
    </lineage>
</organism>
<dbReference type="EMBL" id="HE600952">
    <property type="protein sequence ID" value="CAS00929.1"/>
    <property type="molecule type" value="Genomic_DNA"/>
</dbReference>
<name>B6ILZ9_CAEBR</name>
<sequence>MEDDLKHFDQPQETLRKMAYPKIEASRKIGVREPKTSNIQQSEMVQFQKSFEKNFESIQNRFSIFCNQFFSCRGYKTFPETFIVFQQEKTKPLASGKIENSCRSCKKFSGLVLSCLA</sequence>
<dbReference type="InParanoid" id="B6ILZ9"/>
<dbReference type="Proteomes" id="UP000008549">
    <property type="component" value="Unassembled WGS sequence"/>
</dbReference>
<dbReference type="KEGG" id="cbr:CBG_25465"/>
<dbReference type="AlphaFoldDB" id="B6ILZ9"/>
<dbReference type="CTD" id="68916951"/>
<dbReference type="HOGENOM" id="CLU_2086945_0_0_1"/>
<proteinExistence type="predicted"/>
<evidence type="ECO:0000313" key="2">
    <source>
        <dbReference type="Proteomes" id="UP000008549"/>
    </source>
</evidence>